<dbReference type="PROSITE" id="PS50987">
    <property type="entry name" value="HTH_ARSR_2"/>
    <property type="match status" value="1"/>
</dbReference>
<reference evidence="5 6" key="1">
    <citation type="journal article" date="2011" name="Stand. Genomic Sci.">
        <title>Complete genome sequence of the acetate-degrading sulfate reducer Desulfobacca acetoxidans type strain (ASRB2).</title>
        <authorList>
            <person name="Goker M."/>
            <person name="Teshima H."/>
            <person name="Lapidus A."/>
            <person name="Nolan M."/>
            <person name="Lucas S."/>
            <person name="Hammon N."/>
            <person name="Deshpande S."/>
            <person name="Cheng J.F."/>
            <person name="Tapia R."/>
            <person name="Han C."/>
            <person name="Goodwin L."/>
            <person name="Pitluck S."/>
            <person name="Huntemann M."/>
            <person name="Liolios K."/>
            <person name="Ivanova N."/>
            <person name="Pagani I."/>
            <person name="Mavromatis K."/>
            <person name="Ovchinikova G."/>
            <person name="Pati A."/>
            <person name="Chen A."/>
            <person name="Palaniappan K."/>
            <person name="Land M."/>
            <person name="Hauser L."/>
            <person name="Brambilla E.M."/>
            <person name="Rohde M."/>
            <person name="Spring S."/>
            <person name="Detter J.C."/>
            <person name="Woyke T."/>
            <person name="Bristow J."/>
            <person name="Eisen J.A."/>
            <person name="Markowitz V."/>
            <person name="Hugenholtz P."/>
            <person name="Kyrpides N.C."/>
            <person name="Klenk H.P."/>
        </authorList>
    </citation>
    <scope>NUCLEOTIDE SEQUENCE [LARGE SCALE GENOMIC DNA]</scope>
    <source>
        <strain evidence="6">ATCC 700848 / DSM 11109 / ASRB2</strain>
    </source>
</reference>
<dbReference type="KEGG" id="dao:Desac_1596"/>
<dbReference type="Pfam" id="PF01022">
    <property type="entry name" value="HTH_5"/>
    <property type="match status" value="1"/>
</dbReference>
<dbReference type="AlphaFoldDB" id="F2NHW3"/>
<dbReference type="Gene3D" id="1.10.10.10">
    <property type="entry name" value="Winged helix-like DNA-binding domain superfamily/Winged helix DNA-binding domain"/>
    <property type="match status" value="1"/>
</dbReference>
<dbReference type="InterPro" id="IPR036390">
    <property type="entry name" value="WH_DNA-bd_sf"/>
</dbReference>
<dbReference type="eggNOG" id="COG0640">
    <property type="taxonomic scope" value="Bacteria"/>
</dbReference>
<dbReference type="InterPro" id="IPR051081">
    <property type="entry name" value="HTH_MetalResp_TranReg"/>
</dbReference>
<sequence length="130" mass="15173">MKHTVDLFKSLADETRLKILWLLINREELCVCDIMKTLNITQSKASRHLRYLYHLGWVSDRREGLWMYYRLSVPQGSYAAKLLQMLAAEMATRTEARNLLERLESWLHTKGQMNLQGKPTCICDVAVETT</sequence>
<keyword evidence="1" id="KW-0805">Transcription regulation</keyword>
<dbReference type="STRING" id="880072.Desac_1596"/>
<dbReference type="SUPFAM" id="SSF46785">
    <property type="entry name" value="Winged helix' DNA-binding domain"/>
    <property type="match status" value="1"/>
</dbReference>
<dbReference type="NCBIfam" id="NF033788">
    <property type="entry name" value="HTH_metalloreg"/>
    <property type="match status" value="1"/>
</dbReference>
<accession>F2NHW3</accession>
<evidence type="ECO:0000256" key="3">
    <source>
        <dbReference type="ARBA" id="ARBA00023163"/>
    </source>
</evidence>
<dbReference type="InterPro" id="IPR036388">
    <property type="entry name" value="WH-like_DNA-bd_sf"/>
</dbReference>
<evidence type="ECO:0000313" key="6">
    <source>
        <dbReference type="Proteomes" id="UP000000483"/>
    </source>
</evidence>
<dbReference type="SMART" id="SM00418">
    <property type="entry name" value="HTH_ARSR"/>
    <property type="match status" value="1"/>
</dbReference>
<dbReference type="InterPro" id="IPR001845">
    <property type="entry name" value="HTH_ArsR_DNA-bd_dom"/>
</dbReference>
<dbReference type="OrthoDB" id="9800238at2"/>
<dbReference type="PRINTS" id="PR00778">
    <property type="entry name" value="HTHARSR"/>
</dbReference>
<evidence type="ECO:0000256" key="1">
    <source>
        <dbReference type="ARBA" id="ARBA00023015"/>
    </source>
</evidence>
<keyword evidence="6" id="KW-1185">Reference proteome</keyword>
<keyword evidence="2" id="KW-0238">DNA-binding</keyword>
<name>F2NHW3_DESAR</name>
<dbReference type="InterPro" id="IPR018334">
    <property type="entry name" value="ArsR_HTH"/>
</dbReference>
<dbReference type="Proteomes" id="UP000000483">
    <property type="component" value="Chromosome"/>
</dbReference>
<dbReference type="InterPro" id="IPR011991">
    <property type="entry name" value="ArsR-like_HTH"/>
</dbReference>
<organism evidence="5 6">
    <name type="scientific">Desulfobacca acetoxidans (strain ATCC 700848 / DSM 11109 / ASRB2)</name>
    <dbReference type="NCBI Taxonomy" id="880072"/>
    <lineage>
        <taxon>Bacteria</taxon>
        <taxon>Pseudomonadati</taxon>
        <taxon>Thermodesulfobacteriota</taxon>
        <taxon>Desulfobaccia</taxon>
        <taxon>Desulfobaccales</taxon>
        <taxon>Desulfobaccaceae</taxon>
        <taxon>Desulfobacca</taxon>
    </lineage>
</organism>
<evidence type="ECO:0000256" key="2">
    <source>
        <dbReference type="ARBA" id="ARBA00023125"/>
    </source>
</evidence>
<dbReference type="HOGENOM" id="CLU_097806_3_1_7"/>
<protein>
    <submittedName>
        <fullName evidence="5">Transcriptional regulator, ArsR family</fullName>
    </submittedName>
</protein>
<dbReference type="RefSeq" id="WP_013706558.1">
    <property type="nucleotide sequence ID" value="NC_015388.1"/>
</dbReference>
<dbReference type="GO" id="GO:0003700">
    <property type="term" value="F:DNA-binding transcription factor activity"/>
    <property type="evidence" value="ECO:0007669"/>
    <property type="project" value="InterPro"/>
</dbReference>
<keyword evidence="3" id="KW-0804">Transcription</keyword>
<dbReference type="PANTHER" id="PTHR33154">
    <property type="entry name" value="TRANSCRIPTIONAL REGULATOR, ARSR FAMILY"/>
    <property type="match status" value="1"/>
</dbReference>
<evidence type="ECO:0000259" key="4">
    <source>
        <dbReference type="PROSITE" id="PS50987"/>
    </source>
</evidence>
<dbReference type="GO" id="GO:0003677">
    <property type="term" value="F:DNA binding"/>
    <property type="evidence" value="ECO:0007669"/>
    <property type="project" value="UniProtKB-KW"/>
</dbReference>
<dbReference type="EMBL" id="CP002629">
    <property type="protein sequence ID" value="AEB09448.1"/>
    <property type="molecule type" value="Genomic_DNA"/>
</dbReference>
<gene>
    <name evidence="5" type="ordered locus">Desac_1596</name>
</gene>
<dbReference type="PROSITE" id="PS00846">
    <property type="entry name" value="HTH_ARSR_1"/>
    <property type="match status" value="1"/>
</dbReference>
<dbReference type="CDD" id="cd00090">
    <property type="entry name" value="HTH_ARSR"/>
    <property type="match status" value="1"/>
</dbReference>
<dbReference type="PANTHER" id="PTHR33154:SF18">
    <property type="entry name" value="ARSENICAL RESISTANCE OPERON REPRESSOR"/>
    <property type="match status" value="1"/>
</dbReference>
<evidence type="ECO:0000313" key="5">
    <source>
        <dbReference type="EMBL" id="AEB09448.1"/>
    </source>
</evidence>
<feature type="domain" description="HTH arsR-type" evidence="4">
    <location>
        <begin position="1"/>
        <end position="97"/>
    </location>
</feature>
<reference evidence="6" key="2">
    <citation type="submission" date="2011-03" db="EMBL/GenBank/DDBJ databases">
        <title>The complete genome of Desulfobacca acetoxidans DSM 11109.</title>
        <authorList>
            <consortium name="US DOE Joint Genome Institute (JGI-PGF)"/>
            <person name="Lucas S."/>
            <person name="Copeland A."/>
            <person name="Lapidus A."/>
            <person name="Bruce D."/>
            <person name="Goodwin L."/>
            <person name="Pitluck S."/>
            <person name="Peters L."/>
            <person name="Kyrpides N."/>
            <person name="Mavromatis K."/>
            <person name="Ivanova N."/>
            <person name="Ovchinnikova G."/>
            <person name="Teshima H."/>
            <person name="Detter J.C."/>
            <person name="Han C."/>
            <person name="Land M."/>
            <person name="Hauser L."/>
            <person name="Markowitz V."/>
            <person name="Cheng J.-F."/>
            <person name="Hugenholtz P."/>
            <person name="Woyke T."/>
            <person name="Wu D."/>
            <person name="Spring S."/>
            <person name="Schueler E."/>
            <person name="Brambilla E."/>
            <person name="Klenk H.-P."/>
            <person name="Eisen J.A."/>
        </authorList>
    </citation>
    <scope>NUCLEOTIDE SEQUENCE [LARGE SCALE GENOMIC DNA]</scope>
    <source>
        <strain evidence="6">ATCC 700848 / DSM 11109 / ASRB2</strain>
    </source>
</reference>
<proteinExistence type="predicted"/>